<dbReference type="EMBL" id="JAVRFL010000036">
    <property type="protein sequence ID" value="MDT0532256.1"/>
    <property type="molecule type" value="Genomic_DNA"/>
</dbReference>
<protein>
    <recommendedName>
        <fullName evidence="5">PknH-like extracellular domain-containing protein</fullName>
    </recommendedName>
</protein>
<gene>
    <name evidence="3" type="ORF">RM555_24970</name>
</gene>
<keyword evidence="2" id="KW-0472">Membrane</keyword>
<comment type="caution">
    <text evidence="3">The sequence shown here is derived from an EMBL/GenBank/DDBJ whole genome shotgun (WGS) entry which is preliminary data.</text>
</comment>
<evidence type="ECO:0000313" key="3">
    <source>
        <dbReference type="EMBL" id="MDT0532256.1"/>
    </source>
</evidence>
<feature type="region of interest" description="Disordered" evidence="1">
    <location>
        <begin position="59"/>
        <end position="79"/>
    </location>
</feature>
<name>A0ABU2X3P7_9ACTN</name>
<keyword evidence="2" id="KW-1133">Transmembrane helix</keyword>
<evidence type="ECO:0008006" key="5">
    <source>
        <dbReference type="Google" id="ProtNLM"/>
    </source>
</evidence>
<evidence type="ECO:0000313" key="4">
    <source>
        <dbReference type="Proteomes" id="UP001180973"/>
    </source>
</evidence>
<reference evidence="3" key="1">
    <citation type="submission" date="2023-09" db="EMBL/GenBank/DDBJ databases">
        <title>30 novel species of actinomycetes from the DSMZ collection.</title>
        <authorList>
            <person name="Nouioui I."/>
        </authorList>
    </citation>
    <scope>NUCLEOTIDE SEQUENCE</scope>
    <source>
        <strain evidence="3">DSM 115977</strain>
    </source>
</reference>
<feature type="transmembrane region" description="Helical" evidence="2">
    <location>
        <begin position="37"/>
        <end position="57"/>
    </location>
</feature>
<keyword evidence="2" id="KW-0812">Transmembrane</keyword>
<dbReference type="Proteomes" id="UP001180973">
    <property type="component" value="Unassembled WGS sequence"/>
</dbReference>
<sequence>MRDETTFVEQLHRDLREVRWPEPAEIRARARRRSRRTAVLAAVAVLVVVSASAVAVGDRSGRRGLAPAASPSRPAAPGKVEIPPAALLQQDDLTARSGLQLSEAGLGGSVDVGMALRRCATRHDSGVPAQETWVSRSQTVLRPATGGGRLGDVLVVQDLHRMRDDGAARFFDGLRRQLTVCREWREVRSIEWGGESVTVEDVHRWDVPRRDFAGDESLLLRHSVAATLDPADAKAPGRPSTPDATVVVRVGDLVSVLILEPTAEADLVRLAGLAARRMCAAANPSC</sequence>
<proteinExistence type="predicted"/>
<evidence type="ECO:0000256" key="2">
    <source>
        <dbReference type="SAM" id="Phobius"/>
    </source>
</evidence>
<accession>A0ABU2X3P7</accession>
<evidence type="ECO:0000256" key="1">
    <source>
        <dbReference type="SAM" id="MobiDB-lite"/>
    </source>
</evidence>
<keyword evidence="4" id="KW-1185">Reference proteome</keyword>
<dbReference type="RefSeq" id="WP_311414023.1">
    <property type="nucleotide sequence ID" value="NZ_JAVRFL010000036.1"/>
</dbReference>
<organism evidence="3 4">
    <name type="scientific">Micromonospora reichwaldensis</name>
    <dbReference type="NCBI Taxonomy" id="3075516"/>
    <lineage>
        <taxon>Bacteria</taxon>
        <taxon>Bacillati</taxon>
        <taxon>Actinomycetota</taxon>
        <taxon>Actinomycetes</taxon>
        <taxon>Micromonosporales</taxon>
        <taxon>Micromonosporaceae</taxon>
        <taxon>Micromonospora</taxon>
    </lineage>
</organism>
<feature type="compositionally biased region" description="Low complexity" evidence="1">
    <location>
        <begin position="66"/>
        <end position="77"/>
    </location>
</feature>